<dbReference type="OrthoDB" id="9780733at2"/>
<name>A0A516H5Z1_9PROT</name>
<dbReference type="GO" id="GO:0055085">
    <property type="term" value="P:transmembrane transport"/>
    <property type="evidence" value="ECO:0007669"/>
    <property type="project" value="InterPro"/>
</dbReference>
<dbReference type="InterPro" id="IPR038404">
    <property type="entry name" value="TRAP_DctP_sf"/>
</dbReference>
<reference evidence="4 5" key="1">
    <citation type="submission" date="2019-07" db="EMBL/GenBank/DDBJ databases">
        <title>Genome sequencing for Ferrovibrio sp. K5.</title>
        <authorList>
            <person name="Park S.-J."/>
        </authorList>
    </citation>
    <scope>NUCLEOTIDE SEQUENCE [LARGE SCALE GENOMIC DNA]</scope>
    <source>
        <strain evidence="4 5">K5</strain>
    </source>
</reference>
<organism evidence="4 5">
    <name type="scientific">Ferrovibrio terrae</name>
    <dbReference type="NCBI Taxonomy" id="2594003"/>
    <lineage>
        <taxon>Bacteria</taxon>
        <taxon>Pseudomonadati</taxon>
        <taxon>Pseudomonadota</taxon>
        <taxon>Alphaproteobacteria</taxon>
        <taxon>Rhodospirillales</taxon>
        <taxon>Rhodospirillaceae</taxon>
        <taxon>Ferrovibrio</taxon>
    </lineage>
</organism>
<dbReference type="GO" id="GO:0031317">
    <property type="term" value="C:tripartite ATP-independent periplasmic transporter complex"/>
    <property type="evidence" value="ECO:0007669"/>
    <property type="project" value="InterPro"/>
</dbReference>
<dbReference type="AlphaFoldDB" id="A0A516H5Z1"/>
<dbReference type="GO" id="GO:0046872">
    <property type="term" value="F:metal ion binding"/>
    <property type="evidence" value="ECO:0007669"/>
    <property type="project" value="UniProtKB-KW"/>
</dbReference>
<dbReference type="Proteomes" id="UP000317496">
    <property type="component" value="Chromosome"/>
</dbReference>
<feature type="binding site" evidence="3">
    <location>
        <position position="265"/>
    </location>
    <ligand>
        <name>substrate</name>
    </ligand>
</feature>
<evidence type="ECO:0000256" key="2">
    <source>
        <dbReference type="PIRSR" id="PIRSR039026-1"/>
    </source>
</evidence>
<dbReference type="PANTHER" id="PTHR33376:SF5">
    <property type="entry name" value="EXTRACYTOPLASMIC SOLUTE RECEPTOR PROTEIN"/>
    <property type="match status" value="1"/>
</dbReference>
<dbReference type="Gene3D" id="3.40.190.170">
    <property type="entry name" value="Bacterial extracellular solute-binding protein, family 7"/>
    <property type="match status" value="1"/>
</dbReference>
<dbReference type="CDD" id="cd13604">
    <property type="entry name" value="PBP2_TRAP_ketoacid_lactate_like"/>
    <property type="match status" value="1"/>
</dbReference>
<accession>A0A516H5Z1</accession>
<proteinExistence type="predicted"/>
<dbReference type="RefSeq" id="WP_144258173.1">
    <property type="nucleotide sequence ID" value="NZ_CP041636.1"/>
</dbReference>
<feature type="binding site" evidence="2">
    <location>
        <position position="181"/>
    </location>
    <ligand>
        <name>substrate</name>
    </ligand>
</feature>
<gene>
    <name evidence="4" type="ORF">FNB15_18695</name>
</gene>
<dbReference type="KEGG" id="fer:FNB15_18695"/>
<dbReference type="EMBL" id="CP041636">
    <property type="protein sequence ID" value="QDO99177.1"/>
    <property type="molecule type" value="Genomic_DNA"/>
</dbReference>
<dbReference type="PIRSF" id="PIRSF039026">
    <property type="entry name" value="SiaP"/>
    <property type="match status" value="1"/>
</dbReference>
<feature type="binding site" evidence="3">
    <location>
        <position position="240"/>
    </location>
    <ligand>
        <name>Na(+)</name>
        <dbReference type="ChEBI" id="CHEBI:29101"/>
    </ligand>
</feature>
<dbReference type="PANTHER" id="PTHR33376">
    <property type="match status" value="1"/>
</dbReference>
<evidence type="ECO:0000256" key="1">
    <source>
        <dbReference type="ARBA" id="ARBA00022729"/>
    </source>
</evidence>
<feature type="binding site" evidence="2">
    <location>
        <position position="202"/>
    </location>
    <ligand>
        <name>substrate</name>
    </ligand>
</feature>
<dbReference type="Gene3D" id="3.40.190.10">
    <property type="entry name" value="Periplasmic binding protein-like II"/>
    <property type="match status" value="1"/>
</dbReference>
<evidence type="ECO:0000313" key="5">
    <source>
        <dbReference type="Proteomes" id="UP000317496"/>
    </source>
</evidence>
<dbReference type="Pfam" id="PF03480">
    <property type="entry name" value="DctP"/>
    <property type="match status" value="1"/>
</dbReference>
<keyword evidence="5" id="KW-1185">Reference proteome</keyword>
<feature type="binding site" evidence="3">
    <location>
        <position position="239"/>
    </location>
    <ligand>
        <name>substrate</name>
    </ligand>
</feature>
<evidence type="ECO:0000256" key="3">
    <source>
        <dbReference type="PIRSR" id="PIRSR039026-2"/>
    </source>
</evidence>
<keyword evidence="3" id="KW-0479">Metal-binding</keyword>
<keyword evidence="1" id="KW-0732">Signal</keyword>
<sequence>MARLVTVAGLALVLGILIGIGAVSLDRATQSPEARAIKEPDNAQNQNAVVEAPGGRITIRMASAAPTSAPQIGTMAVVTVEKLQVASDGNVEIKLFEPNMLAPNAELFDKVSNGEIDAVWSSPNFFAQRDSVLWLFSTVPFGPSASEYLAWLAYGGGQELMDATFSRFNIKPIVCTVLPPESGGWFRREINTVEDLKGLRMRFMGIGAKVISRLGVETVALNGGDTFHALQSGSIDAAEFSLPFVDVRYGFEKAANHYYFPGWHQQSSLITMLVNMKVWDGMSDAQRAMINNVCGDNIRDSLAEGEVQQVQALQEIRQRGVKVHTLPKPIMDALKASWIQVVKEESAANPEFKKVWESFHTFRKSYAEWRGLGYLP</sequence>
<dbReference type="InterPro" id="IPR018389">
    <property type="entry name" value="DctP_fam"/>
</dbReference>
<dbReference type="InterPro" id="IPR026289">
    <property type="entry name" value="SBP_TakP-like"/>
</dbReference>
<dbReference type="NCBIfam" id="NF037995">
    <property type="entry name" value="TRAP_S1"/>
    <property type="match status" value="1"/>
</dbReference>
<evidence type="ECO:0000313" key="4">
    <source>
        <dbReference type="EMBL" id="QDO99177.1"/>
    </source>
</evidence>
<protein>
    <submittedName>
        <fullName evidence="4">TRAP transporter substrate-binding protein</fullName>
    </submittedName>
</protein>